<evidence type="ECO:0000256" key="1">
    <source>
        <dbReference type="ARBA" id="ARBA00022737"/>
    </source>
</evidence>
<keyword evidence="2" id="KW-0547">Nucleotide-binding</keyword>
<dbReference type="AlphaFoldDB" id="A0A6L8LXM8"/>
<dbReference type="SMART" id="SM00382">
    <property type="entry name" value="AAA"/>
    <property type="match status" value="2"/>
</dbReference>
<evidence type="ECO:0000256" key="2">
    <source>
        <dbReference type="ARBA" id="ARBA00022741"/>
    </source>
</evidence>
<keyword evidence="1" id="KW-0677">Repeat</keyword>
<dbReference type="InterPro" id="IPR050611">
    <property type="entry name" value="ABCF"/>
</dbReference>
<dbReference type="InterPro" id="IPR003593">
    <property type="entry name" value="AAA+_ATPase"/>
</dbReference>
<evidence type="ECO:0000313" key="6">
    <source>
        <dbReference type="EMBL" id="MYM60887.1"/>
    </source>
</evidence>
<dbReference type="PROSITE" id="PS50893">
    <property type="entry name" value="ABC_TRANSPORTER_2"/>
    <property type="match status" value="2"/>
</dbReference>
<dbReference type="PANTHER" id="PTHR19211:SF14">
    <property type="entry name" value="ATP-BINDING CASSETTE SUB-FAMILY F MEMBER 1"/>
    <property type="match status" value="1"/>
</dbReference>
<proteinExistence type="predicted"/>
<sequence length="593" mass="67980">MSTLINCKKVSFSVGSKQLFNELSITIRKSHRIALVGYNGAGKTHLLKLLSGQESPDQGIIEFSRGLKIEFVSQFVDSALLERTLLECMTEKVKKVDEFGEYKAVMMLNSFGFQDENFDTRVSDLSGGQQTKLMFAMAAISEPDIIFFDEPSNHLDASTLKFFEGFFNTQLNCAFVVVSHDRNFLDNITNHTIFLRDQQLIGFELPFSEAFNALKEKDESDTQRLKAEEKNINRLKESSKRLAQWGKNYDNEKFARKAKSIEKRIEKLEQEKTVTTEGTNYKLTLDGNHIRSKYILQIAGQVIGYPDRAGINPLFYIEGLYIKPGDRIAILGENGVGKSTFIDTLSNVYDQSKNTQDDIQSEFITNKYKTDGITFSPQGRLEYLDQELKKINLQDSIFDAVNKNCPNVDDNTCKSQLISTGFKYEDFEKTVIKLSGGERLRLMFLILKLNKPNLIILDEPTNHLDIFGKMDLEDELLSSDLTIIVTSHDRTFVDKVANRFLLIKDGVLEEIPSSESYYRYLNNTENKVKKERISQTESHVEITSTNEDEEILQQIYLLEKKLSDDIARKTKHQKIKSQEVWKNEIKRLYDSLA</sequence>
<dbReference type="InterPro" id="IPR003439">
    <property type="entry name" value="ABC_transporter-like_ATP-bd"/>
</dbReference>
<dbReference type="Pfam" id="PF00005">
    <property type="entry name" value="ABC_tran"/>
    <property type="match status" value="2"/>
</dbReference>
<dbReference type="RefSeq" id="WP_160931923.1">
    <property type="nucleotide sequence ID" value="NZ_WWEU01000007.1"/>
</dbReference>
<dbReference type="Gene3D" id="3.40.50.300">
    <property type="entry name" value="P-loop containing nucleotide triphosphate hydrolases"/>
    <property type="match status" value="2"/>
</dbReference>
<organism evidence="6 7">
    <name type="scientific">Vibrio tetraodonis subsp. pristinus</name>
    <dbReference type="NCBI Taxonomy" id="2695891"/>
    <lineage>
        <taxon>Bacteria</taxon>
        <taxon>Pseudomonadati</taxon>
        <taxon>Pseudomonadota</taxon>
        <taxon>Gammaproteobacteria</taxon>
        <taxon>Vibrionales</taxon>
        <taxon>Vibrionaceae</taxon>
        <taxon>Vibrio</taxon>
    </lineage>
</organism>
<dbReference type="InterPro" id="IPR017871">
    <property type="entry name" value="ABC_transporter-like_CS"/>
</dbReference>
<protein>
    <submittedName>
        <fullName evidence="6">ATP-binding cassette domain-containing protein</fullName>
    </submittedName>
</protein>
<keyword evidence="7" id="KW-1185">Reference proteome</keyword>
<comment type="caution">
    <text evidence="6">The sequence shown here is derived from an EMBL/GenBank/DDBJ whole genome shotgun (WGS) entry which is preliminary data.</text>
</comment>
<dbReference type="InterPro" id="IPR027417">
    <property type="entry name" value="P-loop_NTPase"/>
</dbReference>
<accession>A0A6L8LXM8</accession>
<dbReference type="PROSITE" id="PS00211">
    <property type="entry name" value="ABC_TRANSPORTER_1"/>
    <property type="match status" value="1"/>
</dbReference>
<gene>
    <name evidence="6" type="ORF">GTG28_16795</name>
</gene>
<dbReference type="GO" id="GO:0016887">
    <property type="term" value="F:ATP hydrolysis activity"/>
    <property type="evidence" value="ECO:0007669"/>
    <property type="project" value="InterPro"/>
</dbReference>
<feature type="domain" description="ABC transporter" evidence="5">
    <location>
        <begin position="290"/>
        <end position="530"/>
    </location>
</feature>
<reference evidence="6 7" key="1">
    <citation type="submission" date="2020-01" db="EMBL/GenBank/DDBJ databases">
        <title>Draft Genome Sequence of Vibrio sp. strain OCN044, Isolated from a Healthy Coral at Palmyra Atoll.</title>
        <authorList>
            <person name="Videau P."/>
            <person name="Loughran R."/>
            <person name="Esquivel A."/>
            <person name="Deadmond M."/>
            <person name="Paddock B.E."/>
            <person name="Saw J.H."/>
            <person name="Ushijima B."/>
        </authorList>
    </citation>
    <scope>NUCLEOTIDE SEQUENCE [LARGE SCALE GENOMIC DNA]</scope>
    <source>
        <strain evidence="6 7">OCN044</strain>
    </source>
</reference>
<feature type="domain" description="ABC transporter" evidence="5">
    <location>
        <begin position="5"/>
        <end position="222"/>
    </location>
</feature>
<dbReference type="CDD" id="cd03221">
    <property type="entry name" value="ABCF_EF-3"/>
    <property type="match status" value="1"/>
</dbReference>
<name>A0A6L8LXM8_9VIBR</name>
<dbReference type="GO" id="GO:0005524">
    <property type="term" value="F:ATP binding"/>
    <property type="evidence" value="ECO:0007669"/>
    <property type="project" value="UniProtKB-KW"/>
</dbReference>
<evidence type="ECO:0000313" key="7">
    <source>
        <dbReference type="Proteomes" id="UP000478571"/>
    </source>
</evidence>
<evidence type="ECO:0000256" key="3">
    <source>
        <dbReference type="ARBA" id="ARBA00022840"/>
    </source>
</evidence>
<feature type="coiled-coil region" evidence="4">
    <location>
        <begin position="251"/>
        <end position="278"/>
    </location>
</feature>
<dbReference type="SUPFAM" id="SSF52540">
    <property type="entry name" value="P-loop containing nucleoside triphosphate hydrolases"/>
    <property type="match status" value="2"/>
</dbReference>
<dbReference type="Proteomes" id="UP000478571">
    <property type="component" value="Unassembled WGS sequence"/>
</dbReference>
<evidence type="ECO:0000259" key="5">
    <source>
        <dbReference type="PROSITE" id="PS50893"/>
    </source>
</evidence>
<evidence type="ECO:0000256" key="4">
    <source>
        <dbReference type="SAM" id="Coils"/>
    </source>
</evidence>
<keyword evidence="4" id="KW-0175">Coiled coil</keyword>
<keyword evidence="3 6" id="KW-0067">ATP-binding</keyword>
<dbReference type="PANTHER" id="PTHR19211">
    <property type="entry name" value="ATP-BINDING TRANSPORT PROTEIN-RELATED"/>
    <property type="match status" value="1"/>
</dbReference>
<dbReference type="EMBL" id="WWEU01000007">
    <property type="protein sequence ID" value="MYM60887.1"/>
    <property type="molecule type" value="Genomic_DNA"/>
</dbReference>